<dbReference type="AlphaFoldDB" id="A0A8T2NYP1"/>
<protein>
    <submittedName>
        <fullName evidence="3">Uncharacterized protein</fullName>
    </submittedName>
</protein>
<gene>
    <name evidence="3" type="ORF">JZ751_011200</name>
</gene>
<organism evidence="3 4">
    <name type="scientific">Albula glossodonta</name>
    <name type="common">roundjaw bonefish</name>
    <dbReference type="NCBI Taxonomy" id="121402"/>
    <lineage>
        <taxon>Eukaryota</taxon>
        <taxon>Metazoa</taxon>
        <taxon>Chordata</taxon>
        <taxon>Craniata</taxon>
        <taxon>Vertebrata</taxon>
        <taxon>Euteleostomi</taxon>
        <taxon>Actinopterygii</taxon>
        <taxon>Neopterygii</taxon>
        <taxon>Teleostei</taxon>
        <taxon>Albuliformes</taxon>
        <taxon>Albulidae</taxon>
        <taxon>Albula</taxon>
    </lineage>
</organism>
<comment type="caution">
    <text evidence="3">The sequence shown here is derived from an EMBL/GenBank/DDBJ whole genome shotgun (WGS) entry which is preliminary data.</text>
</comment>
<feature type="compositionally biased region" description="Polar residues" evidence="1">
    <location>
        <begin position="92"/>
        <end position="106"/>
    </location>
</feature>
<evidence type="ECO:0000256" key="1">
    <source>
        <dbReference type="SAM" id="MobiDB-lite"/>
    </source>
</evidence>
<evidence type="ECO:0000256" key="2">
    <source>
        <dbReference type="SAM" id="Phobius"/>
    </source>
</evidence>
<keyword evidence="2" id="KW-0812">Transmembrane</keyword>
<feature type="region of interest" description="Disordered" evidence="1">
    <location>
        <begin position="85"/>
        <end position="106"/>
    </location>
</feature>
<proteinExistence type="predicted"/>
<reference evidence="3" key="1">
    <citation type="thesis" date="2021" institute="BYU ScholarsArchive" country="Provo, UT, USA">
        <title>Applications of and Algorithms for Genome Assembly and Genomic Analyses with an Emphasis on Marine Teleosts.</title>
        <authorList>
            <person name="Pickett B.D."/>
        </authorList>
    </citation>
    <scope>NUCLEOTIDE SEQUENCE</scope>
    <source>
        <strain evidence="3">HI-2016</strain>
    </source>
</reference>
<feature type="transmembrane region" description="Helical" evidence="2">
    <location>
        <begin position="122"/>
        <end position="144"/>
    </location>
</feature>
<evidence type="ECO:0000313" key="4">
    <source>
        <dbReference type="Proteomes" id="UP000824540"/>
    </source>
</evidence>
<keyword evidence="2" id="KW-0472">Membrane</keyword>
<dbReference type="EMBL" id="JAFBMS010000020">
    <property type="protein sequence ID" value="KAG9344530.1"/>
    <property type="molecule type" value="Genomic_DNA"/>
</dbReference>
<name>A0A8T2NYP1_9TELE</name>
<keyword evidence="2" id="KW-1133">Transmembrane helix</keyword>
<sequence>MEIKGHGVGAETESDDREDLWTQSCRACSGGWGQGGGMVEGQDNDVDVSLVSLRLTDFWPSILLYGLLDWCGTARLSTDFEGADDLEPLKESGSSRPQRGEPTNSGRLFQKDETVVVIDNSALFFVFFLFVCFVCFVPISSLALPLDSSPP</sequence>
<keyword evidence="4" id="KW-1185">Reference proteome</keyword>
<dbReference type="Proteomes" id="UP000824540">
    <property type="component" value="Unassembled WGS sequence"/>
</dbReference>
<evidence type="ECO:0000313" key="3">
    <source>
        <dbReference type="EMBL" id="KAG9344530.1"/>
    </source>
</evidence>
<accession>A0A8T2NYP1</accession>